<keyword evidence="1" id="KW-0472">Membrane</keyword>
<sequence>MCYFIVIILYYSQIITNSSINSLLGILLKYVISMLKNQKNSFLLQTAILIFATLLKLTDENIL</sequence>
<evidence type="ECO:0000256" key="1">
    <source>
        <dbReference type="SAM" id="Phobius"/>
    </source>
</evidence>
<dbReference type="AlphaFoldDB" id="A0A1H4G977"/>
<organism evidence="2 3">
    <name type="scientific">Flavobacterium gillisiae</name>
    <dbReference type="NCBI Taxonomy" id="150146"/>
    <lineage>
        <taxon>Bacteria</taxon>
        <taxon>Pseudomonadati</taxon>
        <taxon>Bacteroidota</taxon>
        <taxon>Flavobacteriia</taxon>
        <taxon>Flavobacteriales</taxon>
        <taxon>Flavobacteriaceae</taxon>
        <taxon>Flavobacterium</taxon>
    </lineage>
</organism>
<evidence type="ECO:0000313" key="3">
    <source>
        <dbReference type="Proteomes" id="UP000198951"/>
    </source>
</evidence>
<keyword evidence="1" id="KW-0812">Transmembrane</keyword>
<dbReference type="EMBL" id="FNRD01000017">
    <property type="protein sequence ID" value="SEB05242.1"/>
    <property type="molecule type" value="Genomic_DNA"/>
</dbReference>
<gene>
    <name evidence="2" type="ORF">SAMN05443667_11717</name>
</gene>
<keyword evidence="1" id="KW-1133">Transmembrane helix</keyword>
<proteinExistence type="predicted"/>
<dbReference type="Proteomes" id="UP000198951">
    <property type="component" value="Unassembled WGS sequence"/>
</dbReference>
<reference evidence="3" key="1">
    <citation type="submission" date="2016-10" db="EMBL/GenBank/DDBJ databases">
        <authorList>
            <person name="Varghese N."/>
            <person name="Submissions S."/>
        </authorList>
    </citation>
    <scope>NUCLEOTIDE SEQUENCE [LARGE SCALE GENOMIC DNA]</scope>
    <source>
        <strain evidence="3">DSM 22376</strain>
    </source>
</reference>
<protein>
    <submittedName>
        <fullName evidence="2">Uncharacterized protein</fullName>
    </submittedName>
</protein>
<name>A0A1H4G977_9FLAO</name>
<keyword evidence="3" id="KW-1185">Reference proteome</keyword>
<dbReference type="STRING" id="150146.SAMN05443667_11717"/>
<accession>A0A1H4G977</accession>
<feature type="transmembrane region" description="Helical" evidence="1">
    <location>
        <begin position="6"/>
        <end position="28"/>
    </location>
</feature>
<evidence type="ECO:0000313" key="2">
    <source>
        <dbReference type="EMBL" id="SEB05242.1"/>
    </source>
</evidence>